<dbReference type="EMBL" id="MN204495">
    <property type="protein sequence ID" value="QEQ93816.1"/>
    <property type="molecule type" value="Genomic_DNA"/>
</dbReference>
<dbReference type="Proteomes" id="UP000326788">
    <property type="component" value="Segment"/>
</dbReference>
<name>A0A5J6D8K1_9CAUD</name>
<proteinExistence type="predicted"/>
<evidence type="ECO:0000313" key="1">
    <source>
        <dbReference type="EMBL" id="QEQ93816.1"/>
    </source>
</evidence>
<protein>
    <submittedName>
        <fullName evidence="1">Uncharacterized protein</fullName>
    </submittedName>
</protein>
<gene>
    <name evidence="1" type="primary">37</name>
    <name evidence="1" type="ORF">SEA_CHERRYBLOSSOM_37</name>
</gene>
<sequence length="86" mass="9355">MDTTMFFKKKAVQFTIVDKPKYPKANDTTPEETHILNPDSVKAIADHGKTLVKHVALAAIGVYAAVKAIDTVSQIAVKKTKSADQD</sequence>
<evidence type="ECO:0000313" key="2">
    <source>
        <dbReference type="Proteomes" id="UP000326788"/>
    </source>
</evidence>
<accession>A0A5J6D8K1</accession>
<organism evidence="1 2">
    <name type="scientific">Streptomyces phage CherryBlossom</name>
    <dbReference type="NCBI Taxonomy" id="2601687"/>
    <lineage>
        <taxon>Viruses</taxon>
        <taxon>Duplodnaviria</taxon>
        <taxon>Heunggongvirae</taxon>
        <taxon>Uroviricota</taxon>
        <taxon>Caudoviricetes</taxon>
        <taxon>Rimavirus</taxon>
        <taxon>Rimavirus rima</taxon>
    </lineage>
</organism>
<reference evidence="1 2" key="1">
    <citation type="submission" date="2019-07" db="EMBL/GenBank/DDBJ databases">
        <authorList>
            <person name="Shrestha S."/>
            <person name="Lopez E."/>
            <person name="Novak C.B."/>
            <person name="Layton S.R."/>
            <person name="Smith B.R."/>
            <person name="Kim T."/>
            <person name="Hughes L.E."/>
            <person name="Garlena R.A."/>
            <person name="Russell D.A."/>
            <person name="Pope W.H."/>
            <person name="Jacobs-Sera D."/>
            <person name="Hatfull G.F."/>
        </authorList>
    </citation>
    <scope>NUCLEOTIDE SEQUENCE [LARGE SCALE GENOMIC DNA]</scope>
</reference>